<dbReference type="Gene3D" id="3.40.720.10">
    <property type="entry name" value="Alkaline Phosphatase, subunit A"/>
    <property type="match status" value="2"/>
</dbReference>
<dbReference type="PANTHER" id="PTHR46615:SF1">
    <property type="entry name" value="ARYLSULFATASE K"/>
    <property type="match status" value="1"/>
</dbReference>
<dbReference type="PANTHER" id="PTHR46615">
    <property type="entry name" value="ARYLSULFATASE K"/>
    <property type="match status" value="1"/>
</dbReference>
<dbReference type="InterPro" id="IPR000917">
    <property type="entry name" value="Sulfatase_N"/>
</dbReference>
<feature type="domain" description="Sulfatase N-terminal" evidence="1">
    <location>
        <begin position="1"/>
        <end position="273"/>
    </location>
</feature>
<dbReference type="GO" id="GO:0015024">
    <property type="term" value="F:glucuronate-2-sulfatase activity"/>
    <property type="evidence" value="ECO:0007669"/>
    <property type="project" value="TreeGrafter"/>
</dbReference>
<dbReference type="InterPro" id="IPR051849">
    <property type="entry name" value="GAG-degrading_sulfatase"/>
</dbReference>
<accession>I3D347</accession>
<dbReference type="Proteomes" id="UP000003423">
    <property type="component" value="Unassembled WGS sequence"/>
</dbReference>
<dbReference type="AlphaFoldDB" id="I3D347"/>
<gene>
    <name evidence="2" type="ORF">BD31_I2131</name>
</gene>
<dbReference type="EMBL" id="AEXL02000085">
    <property type="protein sequence ID" value="EIJ66140.1"/>
    <property type="molecule type" value="Genomic_DNA"/>
</dbReference>
<evidence type="ECO:0000313" key="2">
    <source>
        <dbReference type="EMBL" id="EIJ66140.1"/>
    </source>
</evidence>
<sequence length="335" mass="38394">MFTGLFPFKTGMSNDTYEKLNSDIPTYVEHLKKHGFNTFATTSEVNSFLGLTEDFDLKLESSSHNNYFSLFKGLGEKILAKVDSALNEPWFFYVHVNDLHQPIVVPESFDHPKYGETSYERMVSAIDSWIGKLLKKINLENTLIILTADHGEYIRSLKINDKIINLESGMGEKTLWQIGNKVPNVLYGPKKRFSSYLHKIRNSRREKQIKNLSLSKYEERVLTTSRMSQGSHVYDDVLKVPLIFAGFNIKPNEIISQQVGLIDVFPTIIELIGLENLNSDIDGTSLIPLFTNQHLDEKPIFIQSIPHISENHKSYVGIRTSKFKYIRNSDNNQDV</sequence>
<proteinExistence type="predicted"/>
<dbReference type="Pfam" id="PF00884">
    <property type="entry name" value="Sulfatase"/>
    <property type="match status" value="1"/>
</dbReference>
<protein>
    <recommendedName>
        <fullName evidence="1">Sulfatase N-terminal domain-containing protein</fullName>
    </recommendedName>
</protein>
<evidence type="ECO:0000259" key="1">
    <source>
        <dbReference type="Pfam" id="PF00884"/>
    </source>
</evidence>
<comment type="caution">
    <text evidence="2">The sequence shown here is derived from an EMBL/GenBank/DDBJ whole genome shotgun (WGS) entry which is preliminary data.</text>
</comment>
<feature type="non-terminal residue" evidence="2">
    <location>
        <position position="335"/>
    </location>
</feature>
<keyword evidence="3" id="KW-1185">Reference proteome</keyword>
<evidence type="ECO:0000313" key="3">
    <source>
        <dbReference type="Proteomes" id="UP000003423"/>
    </source>
</evidence>
<name>I3D347_9ARCH</name>
<reference evidence="2 3" key="1">
    <citation type="journal article" date="2012" name="J. Bacteriol.">
        <title>Genome sequence of "Candidatus Nitrosopumilus salaria" BD31, an ammonia-oxidizing archaeon from the San Francisco Bay estuary.</title>
        <authorList>
            <person name="Mosier A.C."/>
            <person name="Allen E.E."/>
            <person name="Kim M."/>
            <person name="Ferriera S."/>
            <person name="Francis C.A."/>
        </authorList>
    </citation>
    <scope>NUCLEOTIDE SEQUENCE [LARGE SCALE GENOMIC DNA]</scope>
    <source>
        <strain evidence="2 3">BD31</strain>
    </source>
</reference>
<dbReference type="SUPFAM" id="SSF53649">
    <property type="entry name" value="Alkaline phosphatase-like"/>
    <property type="match status" value="1"/>
</dbReference>
<dbReference type="InterPro" id="IPR017850">
    <property type="entry name" value="Alkaline_phosphatase_core_sf"/>
</dbReference>
<organism evidence="2 3">
    <name type="scientific">Candidatus Nitrosopumilus salarius BD31</name>
    <dbReference type="NCBI Taxonomy" id="859350"/>
    <lineage>
        <taxon>Archaea</taxon>
        <taxon>Nitrososphaerota</taxon>
        <taxon>Nitrososphaeria</taxon>
        <taxon>Nitrosopumilales</taxon>
        <taxon>Nitrosopumilaceae</taxon>
        <taxon>Nitrosopumilus</taxon>
    </lineage>
</organism>
<dbReference type="OrthoDB" id="3164at2157"/>
<dbReference type="GO" id="GO:0004065">
    <property type="term" value="F:arylsulfatase activity"/>
    <property type="evidence" value="ECO:0007669"/>
    <property type="project" value="TreeGrafter"/>
</dbReference>